<proteinExistence type="predicted"/>
<evidence type="ECO:0000256" key="2">
    <source>
        <dbReference type="ARBA" id="ARBA00022777"/>
    </source>
</evidence>
<evidence type="ECO:0000259" key="3">
    <source>
        <dbReference type="Pfam" id="PF07804"/>
    </source>
</evidence>
<keyword evidence="1" id="KW-0808">Transferase</keyword>
<evidence type="ECO:0000313" key="4">
    <source>
        <dbReference type="EMBL" id="XDS44524.1"/>
    </source>
</evidence>
<protein>
    <submittedName>
        <fullName evidence="4">HipA domain-containing protein</fullName>
    </submittedName>
</protein>
<organism evidence="4">
    <name type="scientific">Bifidobacterium aquikefiricola</name>
    <dbReference type="NCBI Taxonomy" id="3059038"/>
    <lineage>
        <taxon>Bacteria</taxon>
        <taxon>Bacillati</taxon>
        <taxon>Actinomycetota</taxon>
        <taxon>Actinomycetes</taxon>
        <taxon>Bifidobacteriales</taxon>
        <taxon>Bifidobacteriaceae</taxon>
        <taxon>Bifidobacterium</taxon>
    </lineage>
</organism>
<dbReference type="AlphaFoldDB" id="A0AB39U654"/>
<evidence type="ECO:0000256" key="1">
    <source>
        <dbReference type="ARBA" id="ARBA00022679"/>
    </source>
</evidence>
<reference evidence="4" key="1">
    <citation type="submission" date="2023-07" db="EMBL/GenBank/DDBJ databases">
        <title>Bifidobacterium aquikefiriaerophilum sp. nov. and Bifidobacterium eccum sp. nov., isolated from water kefir.</title>
        <authorList>
            <person name="Breselge S."/>
            <person name="Bellassi P."/>
            <person name="Barcenilla C."/>
            <person name="Alvarez-Ordonez A."/>
            <person name="Morelli L."/>
            <person name="Cotter P.D."/>
        </authorList>
    </citation>
    <scope>NUCLEOTIDE SEQUENCE</scope>
    <source>
        <strain evidence="4">WK041_4_12</strain>
    </source>
</reference>
<sequence length="395" mass="44193">MVIEQRQLLCRDRSVLAFSIDTDSGRAVGNGRVLDSARLPLEFISHGKLSVFASAIDAWWFARAIPGTRDHIRASLESIGLHSAQELLNRSFGLSLSDQFWVRPSDSNVRWQDVNFFTNPFDEDLGKALFSPYSSSAHLNFNSPDATSGGDLPKRWAIDPSSNTRVLIKGGRYNQEPLNEHIASDLCARLGVDHVQYRLAESDNRLVSVCDEMLSDNEELLSAGQVINAFKADNQLSRKSQWIASAAALGAAEEELAKATDDFILVDYLMRNTDRHYGNFGLIRNVESLQLRPAPIYDTGASLWAGQLQMDNRDYISLPFFASQGKPTARRQLRLLSKDSWKGIDMSLLADWPSYVAQELSRYDQLSPSRIATIEHAVAGRVEHIRYERNTALSS</sequence>
<feature type="domain" description="HipA-like C-terminal" evidence="3">
    <location>
        <begin position="159"/>
        <end position="302"/>
    </location>
</feature>
<accession>A0AB39U654</accession>
<name>A0AB39U654_9BIFI</name>
<dbReference type="RefSeq" id="WP_369344100.1">
    <property type="nucleotide sequence ID" value="NZ_CP129674.1"/>
</dbReference>
<keyword evidence="2" id="KW-0418">Kinase</keyword>
<gene>
    <name evidence="4" type="ORF">QN215_09765</name>
</gene>
<dbReference type="Gene3D" id="1.10.1070.20">
    <property type="match status" value="1"/>
</dbReference>
<dbReference type="EMBL" id="CP129674">
    <property type="protein sequence ID" value="XDS44524.1"/>
    <property type="molecule type" value="Genomic_DNA"/>
</dbReference>
<dbReference type="Pfam" id="PF07804">
    <property type="entry name" value="HipA_C"/>
    <property type="match status" value="1"/>
</dbReference>
<dbReference type="GO" id="GO:0016301">
    <property type="term" value="F:kinase activity"/>
    <property type="evidence" value="ECO:0007669"/>
    <property type="project" value="UniProtKB-KW"/>
</dbReference>
<dbReference type="KEGG" id="baqk:QN215_09765"/>
<dbReference type="InterPro" id="IPR012893">
    <property type="entry name" value="HipA-like_C"/>
</dbReference>